<evidence type="ECO:0000313" key="2">
    <source>
        <dbReference type="EMBL" id="KAF7423125.1"/>
    </source>
</evidence>
<dbReference type="EMBL" id="JACSDY010000007">
    <property type="protein sequence ID" value="KAF7423125.1"/>
    <property type="molecule type" value="Genomic_DNA"/>
</dbReference>
<accession>A0A834U952</accession>
<name>A0A834U952_VESPE</name>
<comment type="caution">
    <text evidence="2">The sequence shown here is derived from an EMBL/GenBank/DDBJ whole genome shotgun (WGS) entry which is preliminary data.</text>
</comment>
<sequence>MRNFNVQPSYDSKTNEQASLRCSWLQGRTLTSTWEITRLLLTIQSKSCLMRGFSHGDHCPGNVSSRRVVSGGTSEREKERNGRHERQEEMEEDKRKNRTEDDKIGDDVEDVESSALTVKGMAFGEGVGEVKRRIGGGGGGDGDGGSSGGGGGGGGGGGASARKTGCSCIHVYTDHRSITTCSCLNVRPAEGDKEAGKSFSSRLDSNLSAKFYMENLQDRL</sequence>
<protein>
    <submittedName>
        <fullName evidence="2">Uncharacterized protein</fullName>
    </submittedName>
</protein>
<evidence type="ECO:0000313" key="3">
    <source>
        <dbReference type="Proteomes" id="UP000600918"/>
    </source>
</evidence>
<proteinExistence type="predicted"/>
<organism evidence="2 3">
    <name type="scientific">Vespula pensylvanica</name>
    <name type="common">Western yellow jacket</name>
    <name type="synonym">Wasp</name>
    <dbReference type="NCBI Taxonomy" id="30213"/>
    <lineage>
        <taxon>Eukaryota</taxon>
        <taxon>Metazoa</taxon>
        <taxon>Ecdysozoa</taxon>
        <taxon>Arthropoda</taxon>
        <taxon>Hexapoda</taxon>
        <taxon>Insecta</taxon>
        <taxon>Pterygota</taxon>
        <taxon>Neoptera</taxon>
        <taxon>Endopterygota</taxon>
        <taxon>Hymenoptera</taxon>
        <taxon>Apocrita</taxon>
        <taxon>Aculeata</taxon>
        <taxon>Vespoidea</taxon>
        <taxon>Vespidae</taxon>
        <taxon>Vespinae</taxon>
        <taxon>Vespula</taxon>
    </lineage>
</organism>
<feature type="region of interest" description="Disordered" evidence="1">
    <location>
        <begin position="130"/>
        <end position="160"/>
    </location>
</feature>
<dbReference type="Proteomes" id="UP000600918">
    <property type="component" value="Unassembled WGS sequence"/>
</dbReference>
<reference evidence="2" key="1">
    <citation type="journal article" date="2020" name="G3 (Bethesda)">
        <title>High-Quality Assemblies for Three Invasive Social Wasps from the &lt;i&gt;Vespula&lt;/i&gt; Genus.</title>
        <authorList>
            <person name="Harrop T.W.R."/>
            <person name="Guhlin J."/>
            <person name="McLaughlin G.M."/>
            <person name="Permina E."/>
            <person name="Stockwell P."/>
            <person name="Gilligan J."/>
            <person name="Le Lec M.F."/>
            <person name="Gruber M.A.M."/>
            <person name="Quinn O."/>
            <person name="Lovegrove M."/>
            <person name="Duncan E.J."/>
            <person name="Remnant E.J."/>
            <person name="Van Eeckhoven J."/>
            <person name="Graham B."/>
            <person name="Knapp R.A."/>
            <person name="Langford K.W."/>
            <person name="Kronenberg Z."/>
            <person name="Press M.O."/>
            <person name="Eacker S.M."/>
            <person name="Wilson-Rankin E.E."/>
            <person name="Purcell J."/>
            <person name="Lester P.J."/>
            <person name="Dearden P.K."/>
        </authorList>
    </citation>
    <scope>NUCLEOTIDE SEQUENCE</scope>
    <source>
        <strain evidence="2">Volc-1</strain>
    </source>
</reference>
<keyword evidence="3" id="KW-1185">Reference proteome</keyword>
<feature type="compositionally biased region" description="Basic and acidic residues" evidence="1">
    <location>
        <begin position="74"/>
        <end position="106"/>
    </location>
</feature>
<gene>
    <name evidence="2" type="ORF">H0235_008408</name>
</gene>
<dbReference type="AlphaFoldDB" id="A0A834U952"/>
<feature type="region of interest" description="Disordered" evidence="1">
    <location>
        <begin position="54"/>
        <end position="111"/>
    </location>
</feature>
<feature type="compositionally biased region" description="Gly residues" evidence="1">
    <location>
        <begin position="135"/>
        <end position="159"/>
    </location>
</feature>
<feature type="compositionally biased region" description="Low complexity" evidence="1">
    <location>
        <begin position="61"/>
        <end position="73"/>
    </location>
</feature>
<evidence type="ECO:0000256" key="1">
    <source>
        <dbReference type="SAM" id="MobiDB-lite"/>
    </source>
</evidence>